<evidence type="ECO:0000313" key="2">
    <source>
        <dbReference type="Proteomes" id="UP001169027"/>
    </source>
</evidence>
<accession>A0ABT8S5T1</accession>
<keyword evidence="2" id="KW-1185">Reference proteome</keyword>
<comment type="caution">
    <text evidence="1">The sequence shown here is derived from an EMBL/GenBank/DDBJ whole genome shotgun (WGS) entry which is preliminary data.</text>
</comment>
<dbReference type="EMBL" id="JAUKVY010000013">
    <property type="protein sequence ID" value="MDO1534279.1"/>
    <property type="molecule type" value="Genomic_DNA"/>
</dbReference>
<proteinExistence type="predicted"/>
<dbReference type="Proteomes" id="UP001169027">
    <property type="component" value="Unassembled WGS sequence"/>
</dbReference>
<gene>
    <name evidence="1" type="ORF">Q2T77_18480</name>
</gene>
<dbReference type="RefSeq" id="WP_286538080.1">
    <property type="nucleotide sequence ID" value="NZ_JAUJZH010000013.1"/>
</dbReference>
<protein>
    <recommendedName>
        <fullName evidence="3">DUF4280 domain-containing protein</fullName>
    </recommendedName>
</protein>
<organism evidence="1 2">
    <name type="scientific">Variovorax ginsengisoli</name>
    <dbReference type="NCBI Taxonomy" id="363844"/>
    <lineage>
        <taxon>Bacteria</taxon>
        <taxon>Pseudomonadati</taxon>
        <taxon>Pseudomonadota</taxon>
        <taxon>Betaproteobacteria</taxon>
        <taxon>Burkholderiales</taxon>
        <taxon>Comamonadaceae</taxon>
        <taxon>Variovorax</taxon>
    </lineage>
</organism>
<evidence type="ECO:0008006" key="3">
    <source>
        <dbReference type="Google" id="ProtNLM"/>
    </source>
</evidence>
<evidence type="ECO:0000313" key="1">
    <source>
        <dbReference type="EMBL" id="MDO1534279.1"/>
    </source>
</evidence>
<sequence length="106" mass="10754">MPGFLLDQTSVVTCMHAGQAKATAPFPRVTLNKQAVVTQAAAYMVSACPFNVSGAPSPCVSAAWTTVATRVRAGGAPVLLVDSQAQCVPNGTGVLVAPSQVRARGT</sequence>
<name>A0ABT8S5T1_9BURK</name>
<reference evidence="1" key="1">
    <citation type="submission" date="2023-06" db="EMBL/GenBank/DDBJ databases">
        <authorList>
            <person name="Jiang Y."/>
            <person name="Liu Q."/>
        </authorList>
    </citation>
    <scope>NUCLEOTIDE SEQUENCE</scope>
    <source>
        <strain evidence="1">CGMCC 1.12090</strain>
    </source>
</reference>